<comment type="caution">
    <text evidence="2">The sequence shown here is derived from an EMBL/GenBank/DDBJ whole genome shotgun (WGS) entry which is preliminary data.</text>
</comment>
<dbReference type="OrthoDB" id="5397701at2759"/>
<accession>A0A0J9XBD7</accession>
<feature type="region of interest" description="Disordered" evidence="1">
    <location>
        <begin position="81"/>
        <end position="106"/>
    </location>
</feature>
<proteinExistence type="predicted"/>
<keyword evidence="3" id="KW-1185">Reference proteome</keyword>
<dbReference type="EMBL" id="CCBN010000008">
    <property type="protein sequence ID" value="CDO54599.1"/>
    <property type="molecule type" value="Genomic_DNA"/>
</dbReference>
<dbReference type="STRING" id="1173061.A0A0J9XBD7"/>
<dbReference type="PANTHER" id="PTHR37331">
    <property type="entry name" value="YALI0F11671P"/>
    <property type="match status" value="1"/>
</dbReference>
<evidence type="ECO:0000313" key="2">
    <source>
        <dbReference type="EMBL" id="CDO54599.1"/>
    </source>
</evidence>
<gene>
    <name evidence="2" type="ORF">BN980_GECA08s01770g</name>
</gene>
<evidence type="ECO:0000256" key="1">
    <source>
        <dbReference type="SAM" id="MobiDB-lite"/>
    </source>
</evidence>
<organism evidence="2 3">
    <name type="scientific">Geotrichum candidum</name>
    <name type="common">Oospora lactis</name>
    <name type="synonym">Dipodascus geotrichum</name>
    <dbReference type="NCBI Taxonomy" id="1173061"/>
    <lineage>
        <taxon>Eukaryota</taxon>
        <taxon>Fungi</taxon>
        <taxon>Dikarya</taxon>
        <taxon>Ascomycota</taxon>
        <taxon>Saccharomycotina</taxon>
        <taxon>Dipodascomycetes</taxon>
        <taxon>Dipodascales</taxon>
        <taxon>Dipodascaceae</taxon>
        <taxon>Geotrichum</taxon>
    </lineage>
</organism>
<reference evidence="2" key="1">
    <citation type="submission" date="2014-03" db="EMBL/GenBank/DDBJ databases">
        <authorList>
            <person name="Casaregola S."/>
        </authorList>
    </citation>
    <scope>NUCLEOTIDE SEQUENCE [LARGE SCALE GENOMIC DNA]</scope>
    <source>
        <strain evidence="2">CLIB 918</strain>
    </source>
</reference>
<dbReference type="AlphaFoldDB" id="A0A0J9XBD7"/>
<sequence length="222" mass="24660">MFKSPTTSLFRSLVSSSGFSRRASLGCFFSTLRRTPGIYFHESPTGATWHTISLSKDPEALPLGYTAHMPTSPEFVPMIPSEGSAGFDDAPSSGSNDSAPKIPKPIKFEHNPAFTKKILERVMLANLHKDPTYNSLAEAESFRGGVTLHIYDFRNPPPYGRIPDVDDIIGMVRIRAPDHDKGISSIVPNSFEYNPMYRPLTMNGFIDVGDYLNKKLVEECEK</sequence>
<dbReference type="Proteomes" id="UP000242525">
    <property type="component" value="Unassembled WGS sequence"/>
</dbReference>
<protein>
    <submittedName>
        <fullName evidence="2">Uncharacterized protein</fullName>
    </submittedName>
</protein>
<name>A0A0J9XBD7_GEOCN</name>
<evidence type="ECO:0000313" key="3">
    <source>
        <dbReference type="Proteomes" id="UP000242525"/>
    </source>
</evidence>
<dbReference type="PANTHER" id="PTHR37331:SF1">
    <property type="entry name" value="YALI0F11671P"/>
    <property type="match status" value="1"/>
</dbReference>